<feature type="region of interest" description="Disordered" evidence="1">
    <location>
        <begin position="1"/>
        <end position="71"/>
    </location>
</feature>
<dbReference type="EMBL" id="BJTG01000005">
    <property type="protein sequence ID" value="GEJ57725.1"/>
    <property type="molecule type" value="Genomic_DNA"/>
</dbReference>
<dbReference type="AlphaFoldDB" id="A0A7I9VMU2"/>
<evidence type="ECO:0000313" key="2">
    <source>
        <dbReference type="EMBL" id="GEJ57725.1"/>
    </source>
</evidence>
<comment type="caution">
    <text evidence="2">The sequence shown here is derived from an EMBL/GenBank/DDBJ whole genome shotgun (WGS) entry which is preliminary data.</text>
</comment>
<accession>A0A7I9VMU2</accession>
<proteinExistence type="predicted"/>
<organism evidence="2 3">
    <name type="scientific">Anaeromyxobacter diazotrophicus</name>
    <dbReference type="NCBI Taxonomy" id="2590199"/>
    <lineage>
        <taxon>Bacteria</taxon>
        <taxon>Pseudomonadati</taxon>
        <taxon>Myxococcota</taxon>
        <taxon>Myxococcia</taxon>
        <taxon>Myxococcales</taxon>
        <taxon>Cystobacterineae</taxon>
        <taxon>Anaeromyxobacteraceae</taxon>
        <taxon>Anaeromyxobacter</taxon>
    </lineage>
</organism>
<protein>
    <submittedName>
        <fullName evidence="2">Uncharacterized protein</fullName>
    </submittedName>
</protein>
<dbReference type="Proteomes" id="UP000503640">
    <property type="component" value="Unassembled WGS sequence"/>
</dbReference>
<gene>
    <name evidence="2" type="ORF">AMYX_24660</name>
</gene>
<evidence type="ECO:0000313" key="3">
    <source>
        <dbReference type="Proteomes" id="UP000503640"/>
    </source>
</evidence>
<feature type="region of interest" description="Disordered" evidence="1">
    <location>
        <begin position="93"/>
        <end position="123"/>
    </location>
</feature>
<feature type="compositionally biased region" description="Low complexity" evidence="1">
    <location>
        <begin position="1"/>
        <end position="19"/>
    </location>
</feature>
<reference evidence="3" key="1">
    <citation type="journal article" date="2020" name="Appl. Environ. Microbiol.">
        <title>Diazotrophic Anaeromyxobacter Isolates from Soils.</title>
        <authorList>
            <person name="Masuda Y."/>
            <person name="Yamanaka H."/>
            <person name="Xu Z.X."/>
            <person name="Shiratori Y."/>
            <person name="Aono T."/>
            <person name="Amachi S."/>
            <person name="Senoo K."/>
            <person name="Itoh H."/>
        </authorList>
    </citation>
    <scope>NUCLEOTIDE SEQUENCE [LARGE SCALE GENOMIC DNA]</scope>
    <source>
        <strain evidence="3">R267</strain>
    </source>
</reference>
<keyword evidence="3" id="KW-1185">Reference proteome</keyword>
<sequence length="123" mass="13293">MVVATAPCARSPRWRSPPSARERRELGEKTAPALERPEPSRPPVLARIHRRPAARSRAATPRRTPQTDLSSQATELADLIALLQLDSATASVGRGATGAGRQEPGRIQRGWHGSVTVLPRPVN</sequence>
<evidence type="ECO:0000256" key="1">
    <source>
        <dbReference type="SAM" id="MobiDB-lite"/>
    </source>
</evidence>
<name>A0A7I9VMU2_9BACT</name>
<feature type="compositionally biased region" description="Low complexity" evidence="1">
    <location>
        <begin position="55"/>
        <end position="67"/>
    </location>
</feature>